<evidence type="ECO:0000259" key="5">
    <source>
        <dbReference type="PROSITE" id="PS50093"/>
    </source>
</evidence>
<evidence type="ECO:0000256" key="2">
    <source>
        <dbReference type="ARBA" id="ARBA00023157"/>
    </source>
</evidence>
<dbReference type="InterPro" id="IPR013783">
    <property type="entry name" value="Ig-like_fold"/>
</dbReference>
<dbReference type="Gene3D" id="2.60.120.200">
    <property type="match status" value="1"/>
</dbReference>
<dbReference type="InterPro" id="IPR013320">
    <property type="entry name" value="ConA-like_dom_sf"/>
</dbReference>
<reference evidence="6 7" key="1">
    <citation type="journal article" date="2015" name="Stand. Genomic Sci.">
        <title>Genomic Encyclopedia of Bacterial and Archaeal Type Strains, Phase III: the genomes of soil and plant-associated and newly described type strains.</title>
        <authorList>
            <person name="Whitman W.B."/>
            <person name="Woyke T."/>
            <person name="Klenk H.P."/>
            <person name="Zhou Y."/>
            <person name="Lilburn T.G."/>
            <person name="Beck B.J."/>
            <person name="De Vos P."/>
            <person name="Vandamme P."/>
            <person name="Eisen J.A."/>
            <person name="Garrity G."/>
            <person name="Hugenholtz P."/>
            <person name="Kyrpides N.C."/>
        </authorList>
    </citation>
    <scope>NUCLEOTIDE SEQUENCE [LARGE SCALE GENOMIC DNA]</scope>
    <source>
        <strain evidence="6 7">CECT 7306</strain>
    </source>
</reference>
<feature type="region of interest" description="Disordered" evidence="3">
    <location>
        <begin position="885"/>
        <end position="906"/>
    </location>
</feature>
<evidence type="ECO:0000256" key="1">
    <source>
        <dbReference type="ARBA" id="ARBA00022729"/>
    </source>
</evidence>
<dbReference type="InterPro" id="IPR022409">
    <property type="entry name" value="PKD/Chitinase_dom"/>
</dbReference>
<sequence length="1081" mass="109454">MAVAAVALVAGGTAPVVAAPGAATASATSGAASSATTAELPQPVTADALPTVQVDGVVWDVLVVGDRAYATGSFKNARPAGAAPGTQQTPRSNILAFDVRTGALLPGFTASLDAQGLALEASADGSRIFVAGDFTRVNGVARSRVAALDPATGALVTGFRADANARVRALAVKGSTLYLGGIFTTVNGQSRTRLAAVAASTGGLGGWRPSADAEVMDLVAPATTGTLVAAGRFTTLGGQAAPGSGALDALSGAPRPWAVNGLLKNSGADAAIWSLTTDGDQVFGTGYDYYGPYDFEGSFAARADGGALDWVAGCRGDTYDVAVEGDVVYTAGHPHDCEMVGSMPEQTPRTHLRALATTRTATRLNTYGTYSGRPAPSALHWLPAMDVGSVTGQRQAAWTVDTGSGYVVMGGEFPTVNGTRQAGLVRFTTRDRAPRAQGPNGYAPLTPTADAAGPGAVRLRWQAAWDRDDATLTYELLRGAAYSSAVVVGRLERSSASWDRPVLALTDRTAPAGSSQSYRVRVRDADGNEMVSPTVVAQVPAGTAAARTAYGDAVLERDVVAYWPMGEPSGTVARDEAGVDDLALAGATRGVAGAPGTGTATRLPGSGAVPGASTVQRRGPLQLSVEAWVRTTSTRGGKLVGFGTSRTGGSPGGYDRHLYLSDDGRVVFGAYPGAIRTVESGPGLADGRWHHVVGTLGDEGMTLYVDGARVASRADTTSGDRVAGYWRVGGDTLSGWPRTPSSTALAGDVDDVAVYAEVLDAATVARHHALGTGTPAPPPAPVAPVASARVTADGLTVALDGSASSDPDGEVRSWSWATGDGRTVTGRTATHTYAAAGTYRVTLTVTDATGLTGTTSTDVTVTAPVTPPPATGPLAADDFSRQVTSGLGTAPTGGAWTVSGSTTRSSVSGGAARVLVDPSRTAVLRLPGVSAADVDLVQTVALDTAATGGGAYVAPVVRHTDAADYRVRLRLQADGSTTALLQQRSGTTERSLGTQVVVPGVGSAPGRSVAVRLQVTGTAPAQLRAKVWDAAGAEPSAWTLQATDASADVQGEGAVGLSVYTSGSSTAATALRYDDVRAVRP</sequence>
<comment type="caution">
    <text evidence="6">The sequence shown here is derived from an EMBL/GenBank/DDBJ whole genome shotgun (WGS) entry which is preliminary data.</text>
</comment>
<feature type="compositionally biased region" description="Low complexity" evidence="3">
    <location>
        <begin position="897"/>
        <end position="906"/>
    </location>
</feature>
<dbReference type="InParanoid" id="A0A3N1HKL3"/>
<dbReference type="SMART" id="SM00560">
    <property type="entry name" value="LamGL"/>
    <property type="match status" value="1"/>
</dbReference>
<dbReference type="Gene3D" id="2.60.40.10">
    <property type="entry name" value="Immunoglobulins"/>
    <property type="match status" value="1"/>
</dbReference>
<dbReference type="CDD" id="cd00146">
    <property type="entry name" value="PKD"/>
    <property type="match status" value="1"/>
</dbReference>
<dbReference type="PROSITE" id="PS50093">
    <property type="entry name" value="PKD"/>
    <property type="match status" value="1"/>
</dbReference>
<dbReference type="SUPFAM" id="SSF49899">
    <property type="entry name" value="Concanavalin A-like lectins/glucanases"/>
    <property type="match status" value="1"/>
</dbReference>
<organism evidence="6 7">
    <name type="scientific">Pseudokineococcus lusitanus</name>
    <dbReference type="NCBI Taxonomy" id="763993"/>
    <lineage>
        <taxon>Bacteria</taxon>
        <taxon>Bacillati</taxon>
        <taxon>Actinomycetota</taxon>
        <taxon>Actinomycetes</taxon>
        <taxon>Kineosporiales</taxon>
        <taxon>Kineosporiaceae</taxon>
        <taxon>Pseudokineococcus</taxon>
    </lineage>
</organism>
<accession>A0A3N1HKL3</accession>
<feature type="region of interest" description="Disordered" evidence="3">
    <location>
        <begin position="593"/>
        <end position="616"/>
    </location>
</feature>
<dbReference type="AlphaFoldDB" id="A0A3N1HKL3"/>
<dbReference type="RefSeq" id="WP_123380348.1">
    <property type="nucleotide sequence ID" value="NZ_RJKN01000005.1"/>
</dbReference>
<dbReference type="Proteomes" id="UP000276232">
    <property type="component" value="Unassembled WGS sequence"/>
</dbReference>
<evidence type="ECO:0000313" key="7">
    <source>
        <dbReference type="Proteomes" id="UP000276232"/>
    </source>
</evidence>
<name>A0A3N1HKL3_9ACTN</name>
<dbReference type="Pfam" id="PF18911">
    <property type="entry name" value="PKD_4"/>
    <property type="match status" value="1"/>
</dbReference>
<dbReference type="SMART" id="SM00089">
    <property type="entry name" value="PKD"/>
    <property type="match status" value="1"/>
</dbReference>
<evidence type="ECO:0000256" key="4">
    <source>
        <dbReference type="SAM" id="SignalP"/>
    </source>
</evidence>
<keyword evidence="7" id="KW-1185">Reference proteome</keyword>
<dbReference type="InterPro" id="IPR000601">
    <property type="entry name" value="PKD_dom"/>
</dbReference>
<dbReference type="OrthoDB" id="9802683at2"/>
<keyword evidence="2" id="KW-1015">Disulfide bond</keyword>
<dbReference type="SUPFAM" id="SSF49299">
    <property type="entry name" value="PKD domain"/>
    <property type="match status" value="1"/>
</dbReference>
<feature type="chain" id="PRO_5038567825" evidence="4">
    <location>
        <begin position="19"/>
        <end position="1081"/>
    </location>
</feature>
<evidence type="ECO:0000256" key="3">
    <source>
        <dbReference type="SAM" id="MobiDB-lite"/>
    </source>
</evidence>
<dbReference type="InterPro" id="IPR006558">
    <property type="entry name" value="LamG-like"/>
</dbReference>
<gene>
    <name evidence="6" type="ORF">EDC03_2285</name>
</gene>
<evidence type="ECO:0000313" key="6">
    <source>
        <dbReference type="EMBL" id="ROP42991.1"/>
    </source>
</evidence>
<feature type="signal peptide" evidence="4">
    <location>
        <begin position="1"/>
        <end position="18"/>
    </location>
</feature>
<feature type="domain" description="PKD" evidence="5">
    <location>
        <begin position="780"/>
        <end position="868"/>
    </location>
</feature>
<dbReference type="InterPro" id="IPR035986">
    <property type="entry name" value="PKD_dom_sf"/>
</dbReference>
<dbReference type="Pfam" id="PF13385">
    <property type="entry name" value="Laminin_G_3"/>
    <property type="match status" value="1"/>
</dbReference>
<protein>
    <submittedName>
        <fullName evidence="6">PKD repeat protein</fullName>
    </submittedName>
</protein>
<dbReference type="GO" id="GO:0005975">
    <property type="term" value="P:carbohydrate metabolic process"/>
    <property type="evidence" value="ECO:0007669"/>
    <property type="project" value="UniProtKB-ARBA"/>
</dbReference>
<proteinExistence type="predicted"/>
<dbReference type="EMBL" id="RJKN01000005">
    <property type="protein sequence ID" value="ROP42991.1"/>
    <property type="molecule type" value="Genomic_DNA"/>
</dbReference>
<keyword evidence="1 4" id="KW-0732">Signal</keyword>